<evidence type="ECO:0000313" key="1">
    <source>
        <dbReference type="EMBL" id="CBJ92267.1"/>
    </source>
</evidence>
<dbReference type="KEGG" id="xne:XNC1_4245"/>
<dbReference type="RefSeq" id="WP_013185559.1">
    <property type="nucleotide sequence ID" value="NC_014228.1"/>
</dbReference>
<dbReference type="EMBL" id="FN667742">
    <property type="protein sequence ID" value="CBJ92267.1"/>
    <property type="molecule type" value="Genomic_DNA"/>
</dbReference>
<dbReference type="AlphaFoldDB" id="D3VDM7"/>
<dbReference type="HOGENOM" id="CLU_3031493_0_0_6"/>
<name>D3VDM7_XENNA</name>
<gene>
    <name evidence="1" type="ordered locus">XNC1_4245</name>
</gene>
<accession>D3VDM7</accession>
<protein>
    <submittedName>
        <fullName evidence="1">Uncharacterized protein</fullName>
    </submittedName>
</protein>
<keyword evidence="2" id="KW-1185">Reference proteome</keyword>
<evidence type="ECO:0000313" key="2">
    <source>
        <dbReference type="Proteomes" id="UP000008075"/>
    </source>
</evidence>
<reference evidence="1 2" key="1">
    <citation type="journal article" date="2011" name="PLoS ONE">
        <title>The entomopathogenic bacterial endosymbionts xenorhabdus and photorhabdus: convergent lifestyles from divergent genomes.</title>
        <authorList>
            <person name="Chaston J.M."/>
            <person name="Suen G."/>
            <person name="Tucker S.L."/>
            <person name="Andersen A.W."/>
            <person name="Bhasin A."/>
            <person name="Bode E."/>
            <person name="Bode H.B."/>
            <person name="Brachmann A.O."/>
            <person name="Cowles C.E."/>
            <person name="Cowles K.N."/>
            <person name="Darby C."/>
            <person name="de Leon L."/>
            <person name="Drace K."/>
            <person name="Du Z."/>
            <person name="Givaudan A."/>
            <person name="Herbert Tran E.E."/>
            <person name="Jewell K.A."/>
            <person name="Knack J.J."/>
            <person name="Krasomil-Osterfeld K.C."/>
            <person name="Kukor R."/>
            <person name="Lanois A."/>
            <person name="Latreille P."/>
            <person name="Leimgruber N.K."/>
            <person name="Lipke C.M."/>
            <person name="Liu R."/>
            <person name="Lu X."/>
            <person name="Martens E.C."/>
            <person name="Marri P.R."/>
            <person name="Medigue C."/>
            <person name="Menard M.L."/>
            <person name="Miller N.M."/>
            <person name="Morales-Soto N."/>
            <person name="Norton S."/>
            <person name="Ogier J.C."/>
            <person name="Orchard S.S."/>
            <person name="Park D."/>
            <person name="Park Y."/>
            <person name="Qurollo B.A."/>
            <person name="Sugar D.R."/>
            <person name="Richards G.R."/>
            <person name="Rouy Z."/>
            <person name="Slominski B."/>
            <person name="Slominski K."/>
            <person name="Snyder H."/>
            <person name="Tjaden B.C."/>
            <person name="van der Hoeven R."/>
            <person name="Welch R.D."/>
            <person name="Wheeler C."/>
            <person name="Xiang B."/>
            <person name="Barbazuk B."/>
            <person name="Gaudriault S."/>
            <person name="Goodner B."/>
            <person name="Slater S.C."/>
            <person name="Forst S."/>
            <person name="Goldman B.S."/>
            <person name="Goodrich-Blair H."/>
        </authorList>
    </citation>
    <scope>NUCLEOTIDE SEQUENCE [LARGE SCALE GENOMIC DNA]</scope>
    <source>
        <strain evidence="2">ATCC 19061 / DSM 3370 / CCUG 14189 / LMG 1036 / NCIMB 9965 / AN6</strain>
    </source>
</reference>
<organism evidence="1 2">
    <name type="scientific">Xenorhabdus nematophila (strain ATCC 19061 / DSM 3370 / CCUG 14189 / LMG 1036 / NCIMB 9965 / AN6)</name>
    <dbReference type="NCBI Taxonomy" id="406817"/>
    <lineage>
        <taxon>Bacteria</taxon>
        <taxon>Pseudomonadati</taxon>
        <taxon>Pseudomonadota</taxon>
        <taxon>Gammaproteobacteria</taxon>
        <taxon>Enterobacterales</taxon>
        <taxon>Morganellaceae</taxon>
        <taxon>Xenorhabdus</taxon>
    </lineage>
</organism>
<dbReference type="GeneID" id="94018895"/>
<proteinExistence type="predicted"/>
<dbReference type="Proteomes" id="UP000008075">
    <property type="component" value="Chromosome"/>
</dbReference>
<sequence length="55" mass="5986">MSFSVLENEVCKISEVHNFTSIYGSSVDELVKKGIEHIMNTGKKITSRAGSAIQA</sequence>